<proteinExistence type="inferred from homology"/>
<dbReference type="PROSITE" id="PS50928">
    <property type="entry name" value="ABC_TM1"/>
    <property type="match status" value="1"/>
</dbReference>
<dbReference type="InterPro" id="IPR000515">
    <property type="entry name" value="MetI-like"/>
</dbReference>
<feature type="transmembrane region" description="Helical" evidence="7">
    <location>
        <begin position="129"/>
        <end position="154"/>
    </location>
</feature>
<dbReference type="RefSeq" id="WP_126991212.1">
    <property type="nucleotide sequence ID" value="NZ_JTFC01000033.1"/>
</dbReference>
<feature type="transmembrane region" description="Helical" evidence="7">
    <location>
        <begin position="230"/>
        <end position="252"/>
    </location>
</feature>
<dbReference type="Pfam" id="PF00528">
    <property type="entry name" value="BPD_transp_1"/>
    <property type="match status" value="1"/>
</dbReference>
<organism evidence="9 10">
    <name type="scientific">Candidatus Kurthia intestinigallinarum</name>
    <dbReference type="NCBI Taxonomy" id="1562256"/>
    <lineage>
        <taxon>Bacteria</taxon>
        <taxon>Bacillati</taxon>
        <taxon>Bacillota</taxon>
        <taxon>Bacilli</taxon>
        <taxon>Bacillales</taxon>
        <taxon>Caryophanaceae</taxon>
        <taxon>Kurthia</taxon>
    </lineage>
</organism>
<dbReference type="Gene3D" id="1.10.3720.10">
    <property type="entry name" value="MetI-like"/>
    <property type="match status" value="1"/>
</dbReference>
<evidence type="ECO:0000256" key="4">
    <source>
        <dbReference type="ARBA" id="ARBA00022692"/>
    </source>
</evidence>
<keyword evidence="2 7" id="KW-0813">Transport</keyword>
<dbReference type="GO" id="GO:0005886">
    <property type="term" value="C:plasma membrane"/>
    <property type="evidence" value="ECO:0007669"/>
    <property type="project" value="UniProtKB-SubCell"/>
</dbReference>
<dbReference type="InterPro" id="IPR035906">
    <property type="entry name" value="MetI-like_sf"/>
</dbReference>
<feature type="transmembrane region" description="Helical" evidence="7">
    <location>
        <begin position="272"/>
        <end position="298"/>
    </location>
</feature>
<dbReference type="InterPro" id="IPR045621">
    <property type="entry name" value="BPD_transp_1_N"/>
</dbReference>
<dbReference type="OrthoDB" id="401349at2"/>
<feature type="transmembrane region" description="Helical" evidence="7">
    <location>
        <begin position="9"/>
        <end position="30"/>
    </location>
</feature>
<feature type="transmembrane region" description="Helical" evidence="7">
    <location>
        <begin position="96"/>
        <end position="122"/>
    </location>
</feature>
<reference evidence="9 10" key="1">
    <citation type="submission" date="2014-11" db="EMBL/GenBank/DDBJ databases">
        <title>Genome sequence and analysis of novel Kurthia sp.</title>
        <authorList>
            <person name="Lawson J.N."/>
            <person name="Gonzalez J.E."/>
            <person name="Rinauldi L."/>
            <person name="Xuan Z."/>
            <person name="Firman A."/>
            <person name="Shaddox L."/>
            <person name="Trudeau A."/>
            <person name="Shah S."/>
            <person name="Reiman D."/>
        </authorList>
    </citation>
    <scope>NUCLEOTIDE SEQUENCE [LARGE SCALE GENOMIC DNA]</scope>
    <source>
        <strain evidence="9 10">3B1D</strain>
    </source>
</reference>
<keyword evidence="10" id="KW-1185">Reference proteome</keyword>
<dbReference type="AlphaFoldDB" id="A0A433RRH2"/>
<dbReference type="EMBL" id="JTFC01000033">
    <property type="protein sequence ID" value="RUS53786.1"/>
    <property type="molecule type" value="Genomic_DNA"/>
</dbReference>
<name>A0A433RRH2_9BACL</name>
<sequence>MLKYIMKRFVYIFIALFLIITITFFLMRLAPGSPFASEKSFPPEIEAQLNAEYGLDNPWYIQYKDYLVSTAQLDFGESMKYKGRSTNDMIAESFPISLTLGIEAMILAVGLGVLFGSVAALYHNRGVDYVVTTIAVLGISVPSFILAGLLQYFLGLKLQLFPISGWNGFIYSILPATAIAVTHMGFIAKLVRSSMLEQNNSEYVKMARSKGLSKWGVLFKHSLRNALLPVVTYLAPLFAGVITGSFIVEQIFAIPGLGKYFVTSITNRDYTVIMGTTVFYSIILLLAVLLVDILYGFIDPRIKLKGGKKA</sequence>
<keyword evidence="4 7" id="KW-0812">Transmembrane</keyword>
<keyword evidence="5 7" id="KW-1133">Transmembrane helix</keyword>
<evidence type="ECO:0000256" key="2">
    <source>
        <dbReference type="ARBA" id="ARBA00022448"/>
    </source>
</evidence>
<comment type="similarity">
    <text evidence="7">Belongs to the binding-protein-dependent transport system permease family.</text>
</comment>
<feature type="domain" description="ABC transmembrane type-1" evidence="8">
    <location>
        <begin position="94"/>
        <end position="295"/>
    </location>
</feature>
<evidence type="ECO:0000256" key="6">
    <source>
        <dbReference type="ARBA" id="ARBA00023136"/>
    </source>
</evidence>
<comment type="subcellular location">
    <subcellularLocation>
        <location evidence="1 7">Cell membrane</location>
        <topology evidence="1 7">Multi-pass membrane protein</topology>
    </subcellularLocation>
</comment>
<dbReference type="Proteomes" id="UP000288623">
    <property type="component" value="Unassembled WGS sequence"/>
</dbReference>
<evidence type="ECO:0000256" key="7">
    <source>
        <dbReference type="RuleBase" id="RU363032"/>
    </source>
</evidence>
<feature type="transmembrane region" description="Helical" evidence="7">
    <location>
        <begin position="169"/>
        <end position="191"/>
    </location>
</feature>
<accession>A0A433RRH2</accession>
<evidence type="ECO:0000313" key="10">
    <source>
        <dbReference type="Proteomes" id="UP000288623"/>
    </source>
</evidence>
<keyword evidence="3" id="KW-1003">Cell membrane</keyword>
<evidence type="ECO:0000256" key="5">
    <source>
        <dbReference type="ARBA" id="ARBA00022989"/>
    </source>
</evidence>
<keyword evidence="6 7" id="KW-0472">Membrane</keyword>
<evidence type="ECO:0000256" key="3">
    <source>
        <dbReference type="ARBA" id="ARBA00022475"/>
    </source>
</evidence>
<dbReference type="PANTHER" id="PTHR30465:SF93">
    <property type="entry name" value="OLIGOPEPTIDE TRANSPORT SYSTEM PERMEASE PROTEIN OPPB"/>
    <property type="match status" value="1"/>
</dbReference>
<gene>
    <name evidence="9" type="ORF">QI30_13870</name>
</gene>
<dbReference type="PANTHER" id="PTHR30465">
    <property type="entry name" value="INNER MEMBRANE ABC TRANSPORTER"/>
    <property type="match status" value="1"/>
</dbReference>
<dbReference type="Pfam" id="PF19300">
    <property type="entry name" value="BPD_transp_1_N"/>
    <property type="match status" value="1"/>
</dbReference>
<dbReference type="GO" id="GO:0055085">
    <property type="term" value="P:transmembrane transport"/>
    <property type="evidence" value="ECO:0007669"/>
    <property type="project" value="InterPro"/>
</dbReference>
<evidence type="ECO:0000259" key="8">
    <source>
        <dbReference type="PROSITE" id="PS50928"/>
    </source>
</evidence>
<comment type="caution">
    <text evidence="9">The sequence shown here is derived from an EMBL/GenBank/DDBJ whole genome shotgun (WGS) entry which is preliminary data.</text>
</comment>
<protein>
    <submittedName>
        <fullName evidence="9">Peptide ABC transporter permease</fullName>
    </submittedName>
</protein>
<dbReference type="SUPFAM" id="SSF161098">
    <property type="entry name" value="MetI-like"/>
    <property type="match status" value="1"/>
</dbReference>
<dbReference type="CDD" id="cd06261">
    <property type="entry name" value="TM_PBP2"/>
    <property type="match status" value="1"/>
</dbReference>
<evidence type="ECO:0000256" key="1">
    <source>
        <dbReference type="ARBA" id="ARBA00004651"/>
    </source>
</evidence>
<evidence type="ECO:0000313" key="9">
    <source>
        <dbReference type="EMBL" id="RUS53786.1"/>
    </source>
</evidence>